<evidence type="ECO:0000313" key="2">
    <source>
        <dbReference type="Proteomes" id="UP000229227"/>
    </source>
</evidence>
<dbReference type="Proteomes" id="UP000229227">
    <property type="component" value="Unassembled WGS sequence"/>
</dbReference>
<accession>A0A2M6ZGV1</accession>
<protein>
    <recommendedName>
        <fullName evidence="3">PRC-barrel domain-containing protein</fullName>
    </recommendedName>
</protein>
<feature type="non-terminal residue" evidence="1">
    <location>
        <position position="181"/>
    </location>
</feature>
<evidence type="ECO:0008006" key="3">
    <source>
        <dbReference type="Google" id="ProtNLM"/>
    </source>
</evidence>
<sequence length="181" mass="20967">MLETKVFTFFTEITNKYLIDKSGNPVGRIFDLIVRPTEPYPRVISLVVSRGILKKTYAIVPWEGIKTVTKDPSISDNEYHLISDVSTLVFKDFYYAENDMALRKDILDKQIVDTFNRKVVRVNDIHLLKAENNLHIAHVDVGMRGLIRRLDAEKAVDTLVRLFNPNSKYLTSDNFISWKYV</sequence>
<dbReference type="AlphaFoldDB" id="A0A2M6ZGV1"/>
<reference evidence="2" key="1">
    <citation type="submission" date="2017-09" db="EMBL/GenBank/DDBJ databases">
        <title>Depth-based differentiation of microbial function through sediment-hosted aquifers and enrichment of novel symbionts in the deep terrestrial subsurface.</title>
        <authorList>
            <person name="Probst A.J."/>
            <person name="Ladd B."/>
            <person name="Jarett J.K."/>
            <person name="Geller-Mcgrath D.E."/>
            <person name="Sieber C.M.K."/>
            <person name="Emerson J.B."/>
            <person name="Anantharaman K."/>
            <person name="Thomas B.C."/>
            <person name="Malmstrom R."/>
            <person name="Stieglmeier M."/>
            <person name="Klingl A."/>
            <person name="Woyke T."/>
            <person name="Ryan C.M."/>
            <person name="Banfield J.F."/>
        </authorList>
    </citation>
    <scope>NUCLEOTIDE SEQUENCE [LARGE SCALE GENOMIC DNA]</scope>
</reference>
<comment type="caution">
    <text evidence="1">The sequence shown here is derived from an EMBL/GenBank/DDBJ whole genome shotgun (WGS) entry which is preliminary data.</text>
</comment>
<gene>
    <name evidence="1" type="ORF">COS91_03520</name>
</gene>
<dbReference type="Gene3D" id="2.30.30.240">
    <property type="entry name" value="PRC-barrel domain"/>
    <property type="match status" value="1"/>
</dbReference>
<organism evidence="1 2">
    <name type="scientific">Candidatus Desantisbacteria bacterium CG07_land_8_20_14_0_80_39_15</name>
    <dbReference type="NCBI Taxonomy" id="1974549"/>
    <lineage>
        <taxon>Bacteria</taxon>
        <taxon>Candidatus Desantisiibacteriota</taxon>
    </lineage>
</organism>
<proteinExistence type="predicted"/>
<evidence type="ECO:0000313" key="1">
    <source>
        <dbReference type="EMBL" id="PIU51620.1"/>
    </source>
</evidence>
<dbReference type="EMBL" id="PEWN01000055">
    <property type="protein sequence ID" value="PIU51620.1"/>
    <property type="molecule type" value="Genomic_DNA"/>
</dbReference>
<name>A0A2M6ZGV1_9BACT</name>